<dbReference type="AlphaFoldDB" id="I3Z5I6"/>
<evidence type="ECO:0000259" key="14">
    <source>
        <dbReference type="PROSITE" id="PS50873"/>
    </source>
</evidence>
<keyword evidence="16" id="KW-1185">Reference proteome</keyword>
<dbReference type="Gene3D" id="1.10.520.10">
    <property type="match status" value="2"/>
</dbReference>
<evidence type="ECO:0000256" key="7">
    <source>
        <dbReference type="ARBA" id="ARBA00049145"/>
    </source>
</evidence>
<evidence type="ECO:0000256" key="8">
    <source>
        <dbReference type="ARBA" id="ARBA00051651"/>
    </source>
</evidence>
<dbReference type="PROSITE" id="PS00436">
    <property type="entry name" value="PEROXIDASE_2"/>
    <property type="match status" value="1"/>
</dbReference>
<feature type="site" description="Transition state stabilizer" evidence="12">
    <location>
        <position position="114"/>
    </location>
</feature>
<comment type="PTM">
    <text evidence="12">Formation of the three residue Trp-Tyr-Met cross-link is important for the catalase, but not the peroxidase activity of the enzyme.</text>
</comment>
<dbReference type="PROSITE" id="PS00435">
    <property type="entry name" value="PEROXIDASE_1"/>
    <property type="match status" value="1"/>
</dbReference>
<dbReference type="HOGENOM" id="CLU_025424_2_0_10"/>
<dbReference type="Gene3D" id="1.10.420.10">
    <property type="entry name" value="Peroxidase, domain 2"/>
    <property type="match status" value="2"/>
</dbReference>
<organism evidence="15 16">
    <name type="scientific">Belliella baltica (strain DSM 15883 / CIP 108006 / LMG 21964 / BA134)</name>
    <dbReference type="NCBI Taxonomy" id="866536"/>
    <lineage>
        <taxon>Bacteria</taxon>
        <taxon>Pseudomonadati</taxon>
        <taxon>Bacteroidota</taxon>
        <taxon>Cytophagia</taxon>
        <taxon>Cytophagales</taxon>
        <taxon>Cyclobacteriaceae</taxon>
        <taxon>Belliella</taxon>
    </lineage>
</organism>
<evidence type="ECO:0000256" key="5">
    <source>
        <dbReference type="ARBA" id="ARBA00023004"/>
    </source>
</evidence>
<dbReference type="GO" id="GO:0042744">
    <property type="term" value="P:hydrogen peroxide catabolic process"/>
    <property type="evidence" value="ECO:0007669"/>
    <property type="project" value="UniProtKB-KW"/>
</dbReference>
<comment type="cofactor">
    <cofactor evidence="12">
        <name>heme b</name>
        <dbReference type="ChEBI" id="CHEBI:60344"/>
    </cofactor>
    <text evidence="12">Binds 1 heme b (iron(II)-protoporphyrin IX) group per dimer.</text>
</comment>
<dbReference type="CDD" id="cd00649">
    <property type="entry name" value="catalase_peroxidase_1"/>
    <property type="match status" value="1"/>
</dbReference>
<name>I3Z5I6_BELBD</name>
<dbReference type="FunFam" id="1.10.420.10:FF:000002">
    <property type="entry name" value="Catalase-peroxidase"/>
    <property type="match status" value="1"/>
</dbReference>
<dbReference type="Pfam" id="PF00141">
    <property type="entry name" value="peroxidase"/>
    <property type="match status" value="2"/>
</dbReference>
<comment type="subunit">
    <text evidence="12">Homodimer or homotetramer.</text>
</comment>
<dbReference type="SUPFAM" id="SSF48113">
    <property type="entry name" value="Heme-dependent peroxidases"/>
    <property type="match status" value="2"/>
</dbReference>
<evidence type="ECO:0000256" key="10">
    <source>
        <dbReference type="ARBA" id="ARBA00067012"/>
    </source>
</evidence>
<dbReference type="OrthoDB" id="9759743at2"/>
<dbReference type="PROSITE" id="PS50873">
    <property type="entry name" value="PEROXIDASE_4"/>
    <property type="match status" value="1"/>
</dbReference>
<evidence type="ECO:0000256" key="13">
    <source>
        <dbReference type="RuleBase" id="RU003451"/>
    </source>
</evidence>
<protein>
    <recommendedName>
        <fullName evidence="11 12">Catalase-peroxidase</fullName>
        <shortName evidence="12">CP</shortName>
        <ecNumber evidence="10 12">1.11.1.21</ecNumber>
    </recommendedName>
    <alternativeName>
        <fullName evidence="12">Peroxidase/catalase</fullName>
    </alternativeName>
</protein>
<dbReference type="GO" id="GO:0046872">
    <property type="term" value="F:metal ion binding"/>
    <property type="evidence" value="ECO:0007669"/>
    <property type="project" value="UniProtKB-KW"/>
</dbReference>
<evidence type="ECO:0000256" key="11">
    <source>
        <dbReference type="ARBA" id="ARBA00074141"/>
    </source>
</evidence>
<dbReference type="GO" id="GO:0020037">
    <property type="term" value="F:heme binding"/>
    <property type="evidence" value="ECO:0007669"/>
    <property type="project" value="InterPro"/>
</dbReference>
<dbReference type="Proteomes" id="UP000006050">
    <property type="component" value="Chromosome"/>
</dbReference>
<evidence type="ECO:0000313" key="16">
    <source>
        <dbReference type="Proteomes" id="UP000006050"/>
    </source>
</evidence>
<dbReference type="GO" id="GO:0070301">
    <property type="term" value="P:cellular response to hydrogen peroxide"/>
    <property type="evidence" value="ECO:0007669"/>
    <property type="project" value="TreeGrafter"/>
</dbReference>
<dbReference type="GO" id="GO:0004096">
    <property type="term" value="F:catalase activity"/>
    <property type="evidence" value="ECO:0007669"/>
    <property type="project" value="UniProtKB-UniRule"/>
</dbReference>
<keyword evidence="4 12" id="KW-0560">Oxidoreductase</keyword>
<feature type="domain" description="Plant heme peroxidase family profile" evidence="14">
    <location>
        <begin position="151"/>
        <end position="438"/>
    </location>
</feature>
<dbReference type="NCBIfam" id="NF011635">
    <property type="entry name" value="PRK15061.1"/>
    <property type="match status" value="1"/>
</dbReference>
<dbReference type="NCBIfam" id="TIGR00198">
    <property type="entry name" value="cat_per_HPI"/>
    <property type="match status" value="1"/>
</dbReference>
<comment type="caution">
    <text evidence="12">Lacks conserved residue(s) required for the propagation of feature annotation.</text>
</comment>
<evidence type="ECO:0000256" key="12">
    <source>
        <dbReference type="HAMAP-Rule" id="MF_01961"/>
    </source>
</evidence>
<dbReference type="STRING" id="866536.Belba_1922"/>
<dbReference type="RefSeq" id="WP_014772483.1">
    <property type="nucleotide sequence ID" value="NC_018010.1"/>
</dbReference>
<comment type="catalytic activity">
    <reaction evidence="7 12 13">
        <text>2 H2O2 = O2 + 2 H2O</text>
        <dbReference type="Rhea" id="RHEA:20309"/>
        <dbReference type="ChEBI" id="CHEBI:15377"/>
        <dbReference type="ChEBI" id="CHEBI:15379"/>
        <dbReference type="ChEBI" id="CHEBI:16240"/>
        <dbReference type="EC" id="1.11.1.21"/>
    </reaction>
</comment>
<dbReference type="InterPro" id="IPR002016">
    <property type="entry name" value="Haem_peroxidase"/>
</dbReference>
<gene>
    <name evidence="12" type="primary">katG</name>
    <name evidence="15" type="ordered locus">Belba_1922</name>
</gene>
<feature type="binding site" description="axial binding residue" evidence="12">
    <location>
        <position position="281"/>
    </location>
    <ligand>
        <name>heme b</name>
        <dbReference type="ChEBI" id="CHEBI:60344"/>
    </ligand>
    <ligandPart>
        <name>Fe</name>
        <dbReference type="ChEBI" id="CHEBI:18248"/>
    </ligandPart>
</feature>
<evidence type="ECO:0000256" key="1">
    <source>
        <dbReference type="ARBA" id="ARBA00022559"/>
    </source>
</evidence>
<feature type="chain" id="PRO_5006992423" description="Catalase-peroxidase" evidence="12 13">
    <location>
        <begin position="21"/>
        <end position="752"/>
    </location>
</feature>
<dbReference type="InterPro" id="IPR010255">
    <property type="entry name" value="Haem_peroxidase_sf"/>
</dbReference>
<dbReference type="EMBL" id="CP003281">
    <property type="protein sequence ID" value="AFL84504.1"/>
    <property type="molecule type" value="Genomic_DNA"/>
</dbReference>
<dbReference type="GO" id="GO:0005829">
    <property type="term" value="C:cytosol"/>
    <property type="evidence" value="ECO:0007669"/>
    <property type="project" value="TreeGrafter"/>
</dbReference>
<evidence type="ECO:0000256" key="4">
    <source>
        <dbReference type="ARBA" id="ARBA00023002"/>
    </source>
</evidence>
<proteinExistence type="inferred from homology"/>
<dbReference type="FunFam" id="1.10.420.10:FF:000004">
    <property type="entry name" value="Catalase-peroxidase"/>
    <property type="match status" value="1"/>
</dbReference>
<evidence type="ECO:0000313" key="15">
    <source>
        <dbReference type="EMBL" id="AFL84504.1"/>
    </source>
</evidence>
<dbReference type="EC" id="1.11.1.21" evidence="10 12"/>
<evidence type="ECO:0000256" key="6">
    <source>
        <dbReference type="ARBA" id="ARBA00023324"/>
    </source>
</evidence>
<dbReference type="PANTHER" id="PTHR30555:SF0">
    <property type="entry name" value="CATALASE-PEROXIDASE"/>
    <property type="match status" value="1"/>
</dbReference>
<keyword evidence="6 12" id="KW-0376">Hydrogen peroxide</keyword>
<dbReference type="PRINTS" id="PR00460">
    <property type="entry name" value="BPEROXIDASE"/>
</dbReference>
<dbReference type="PATRIC" id="fig|866536.3.peg.1978"/>
<evidence type="ECO:0000256" key="9">
    <source>
        <dbReference type="ARBA" id="ARBA00060838"/>
    </source>
</evidence>
<dbReference type="PRINTS" id="PR00458">
    <property type="entry name" value="PEROXIDASE"/>
</dbReference>
<keyword evidence="3 12" id="KW-0479">Metal-binding</keyword>
<evidence type="ECO:0000256" key="2">
    <source>
        <dbReference type="ARBA" id="ARBA00022617"/>
    </source>
</evidence>
<keyword evidence="1 12" id="KW-0575">Peroxidase</keyword>
<feature type="active site" description="Proton acceptor" evidence="12">
    <location>
        <position position="118"/>
    </location>
</feature>
<comment type="catalytic activity">
    <reaction evidence="8 12 13">
        <text>H2O2 + AH2 = A + 2 H2O</text>
        <dbReference type="Rhea" id="RHEA:30275"/>
        <dbReference type="ChEBI" id="CHEBI:13193"/>
        <dbReference type="ChEBI" id="CHEBI:15377"/>
        <dbReference type="ChEBI" id="CHEBI:16240"/>
        <dbReference type="ChEBI" id="CHEBI:17499"/>
        <dbReference type="EC" id="1.11.1.21"/>
    </reaction>
</comment>
<accession>I3Z5I6</accession>
<dbReference type="HAMAP" id="MF_01961">
    <property type="entry name" value="Catal_peroxid"/>
    <property type="match status" value="1"/>
</dbReference>
<comment type="function">
    <text evidence="12">Bifunctional enzyme with both catalase and broad-spectrum peroxidase activity.</text>
</comment>
<dbReference type="eggNOG" id="COG0376">
    <property type="taxonomic scope" value="Bacteria"/>
</dbReference>
<dbReference type="InterPro" id="IPR019794">
    <property type="entry name" value="Peroxidases_AS"/>
</dbReference>
<dbReference type="CDD" id="cd08200">
    <property type="entry name" value="catalase_peroxidase_2"/>
    <property type="match status" value="1"/>
</dbReference>
<dbReference type="InterPro" id="IPR019793">
    <property type="entry name" value="Peroxidases_heam-ligand_BS"/>
</dbReference>
<feature type="signal peptide" evidence="12 13">
    <location>
        <begin position="1"/>
        <end position="20"/>
    </location>
</feature>
<sequence precursor="true">MKKVILIIGLLVSSILTAEAQNKESVDGWSGATKKSRSNAAVNQNADWWPNQLNLGILRQNSSLSNPMGEDFNYADQFISLDYEALKNDLRALMTDSQDWWPADFGHYGGLFIRMAWHSAGTYRTGDGRGGSRSGQQRFAPLNSWPDNGNLDKARRLLWPIKQKYGNKISWADLMVLTGNVALESMGFETFGFAGGREDVYEPELDVYWGKEKEWLADDRYSEGRKLENPLAAVQMGLIYVNPEGPNGNPDPVLAAYDIRETFGRMGMNDEETVALIAGGHTLGKTHGAGPADHVGAEPEAAPIEEQGFGWKSSYKSGKGADAITSGLEVTWTSTPAQWSHDYLTFLFKYDWELTKSPAGAHQWVAKDAGNIIPDAFDADKKQPPYMLTTDLSLRYDPVYEKISRKFLEDQDAFNEAFARAWFKLTHRDMGPNTTYLGPEAPKEDLIWQDPIPAVNHPLVNANDIASLKTQILNSGLSISELVNAAWASASTYRGSDRRGGANGSRIRLEPMRNWEVNNPAQLNKVLGTLEKIQADFNAKSGAKKVSLADLIVLAGTAAVEKAASNAGHQVEVPFSPGRMDASAEMTDVESFALLEPMADGFRNYLKTKYTVSTEELLVDKAQLLTLTAPEMTVLVGGMRALHTNYDGSKHGVFTDKKDMLTNDFFVNLLDMSTEWKAVDDSKETFEGRDRKSGEVKYTATRADLIFGSHSELRALAEVYAQADNSEKFVKDFVSAWAKVMNLDRFDLVYKR</sequence>
<keyword evidence="5 12" id="KW-0408">Iron</keyword>
<dbReference type="PANTHER" id="PTHR30555">
    <property type="entry name" value="HYDROPEROXIDASE I, BIFUNCTIONAL CATALASE-PEROXIDASE"/>
    <property type="match status" value="1"/>
</dbReference>
<keyword evidence="2 12" id="KW-0349">Heme</keyword>
<comment type="similarity">
    <text evidence="9 12 13">Belongs to the peroxidase family. Peroxidase/catalase subfamily.</text>
</comment>
<dbReference type="KEGG" id="bbd:Belba_1922"/>
<keyword evidence="12 13" id="KW-0732">Signal</keyword>
<evidence type="ECO:0000256" key="3">
    <source>
        <dbReference type="ARBA" id="ARBA00022723"/>
    </source>
</evidence>
<feature type="cross-link" description="Tryptophyl-tyrosyl-methioninium (Tyr-Met) (with Trp-117)" evidence="12">
    <location>
        <begin position="240"/>
        <end position="266"/>
    </location>
</feature>
<dbReference type="FunFam" id="1.10.520.10:FF:000002">
    <property type="entry name" value="Catalase-peroxidase"/>
    <property type="match status" value="1"/>
</dbReference>
<reference evidence="16" key="1">
    <citation type="submission" date="2012-06" db="EMBL/GenBank/DDBJ databases">
        <title>The complete genome of Belliella baltica DSM 15883.</title>
        <authorList>
            <person name="Lucas S."/>
            <person name="Copeland A."/>
            <person name="Lapidus A."/>
            <person name="Goodwin L."/>
            <person name="Pitluck S."/>
            <person name="Peters L."/>
            <person name="Mikhailova N."/>
            <person name="Davenport K."/>
            <person name="Kyrpides N."/>
            <person name="Mavromatis K."/>
            <person name="Pagani I."/>
            <person name="Ivanova N."/>
            <person name="Ovchinnikova G."/>
            <person name="Zeytun A."/>
            <person name="Detter J.C."/>
            <person name="Han C."/>
            <person name="Land M."/>
            <person name="Hauser L."/>
            <person name="Markowitz V."/>
            <person name="Cheng J.-F."/>
            <person name="Hugenholtz P."/>
            <person name="Woyke T."/>
            <person name="Wu D."/>
            <person name="Tindall B."/>
            <person name="Pomrenke H."/>
            <person name="Brambilla E."/>
            <person name="Klenk H.-P."/>
            <person name="Eisen J.A."/>
        </authorList>
    </citation>
    <scope>NUCLEOTIDE SEQUENCE [LARGE SCALE GENOMIC DNA]</scope>
    <source>
        <strain evidence="16">DSM 15883 / CIP 108006 / LMG 21964 / BA134</strain>
    </source>
</reference>
<dbReference type="InterPro" id="IPR000763">
    <property type="entry name" value="Catalase_peroxidase"/>
</dbReference>